<evidence type="ECO:0000313" key="2">
    <source>
        <dbReference type="Proteomes" id="UP000033423"/>
    </source>
</evidence>
<accession>A0A0F3GLE7</accession>
<name>A0A0F3GLE7_9BACT</name>
<sequence>MKVYIFPDYPLKKLFSRYYNSREIYILGVYYLLSTKSQKALCQISSLVRRGRYVVHETNDLYIILDPLSQEVGIVCYGREYVVKIMRYTTCKLSNGLHLLCLSEF</sequence>
<dbReference type="EMBL" id="LACI01002195">
    <property type="protein sequence ID" value="KJU82721.1"/>
    <property type="molecule type" value="Genomic_DNA"/>
</dbReference>
<evidence type="ECO:0000313" key="1">
    <source>
        <dbReference type="EMBL" id="KJU82721.1"/>
    </source>
</evidence>
<protein>
    <submittedName>
        <fullName evidence="1">Uncharacterized protein</fullName>
    </submittedName>
</protein>
<dbReference type="AlphaFoldDB" id="A0A0F3GLE7"/>
<gene>
    <name evidence="1" type="ORF">MBAV_005088</name>
</gene>
<comment type="caution">
    <text evidence="1">The sequence shown here is derived from an EMBL/GenBank/DDBJ whole genome shotgun (WGS) entry which is preliminary data.</text>
</comment>
<proteinExistence type="predicted"/>
<keyword evidence="2" id="KW-1185">Reference proteome</keyword>
<dbReference type="Proteomes" id="UP000033423">
    <property type="component" value="Unassembled WGS sequence"/>
</dbReference>
<reference evidence="1 2" key="1">
    <citation type="submission" date="2015-02" db="EMBL/GenBank/DDBJ databases">
        <title>Single-cell genomics of uncultivated deep-branching MTB reveals a conserved set of magnetosome genes.</title>
        <authorList>
            <person name="Kolinko S."/>
            <person name="Richter M."/>
            <person name="Glockner F.O."/>
            <person name="Brachmann A."/>
            <person name="Schuler D."/>
        </authorList>
    </citation>
    <scope>NUCLEOTIDE SEQUENCE [LARGE SCALE GENOMIC DNA]</scope>
    <source>
        <strain evidence="1">TM-1</strain>
    </source>
</reference>
<organism evidence="1 2">
    <name type="scientific">Candidatus Magnetobacterium bavaricum</name>
    <dbReference type="NCBI Taxonomy" id="29290"/>
    <lineage>
        <taxon>Bacteria</taxon>
        <taxon>Pseudomonadati</taxon>
        <taxon>Nitrospirota</taxon>
        <taxon>Thermodesulfovibrionia</taxon>
        <taxon>Thermodesulfovibrionales</taxon>
        <taxon>Candidatus Magnetobacteriaceae</taxon>
        <taxon>Candidatus Magnetobacterium</taxon>
    </lineage>
</organism>